<feature type="region of interest" description="Disordered" evidence="1">
    <location>
        <begin position="24"/>
        <end position="67"/>
    </location>
</feature>
<evidence type="ECO:0000313" key="3">
    <source>
        <dbReference type="Proteomes" id="UP001165082"/>
    </source>
</evidence>
<sequence length="131" mass="15268">MQSCTVEGYGDWELNMFAVRKEDWEGSREEFERKAFGEKGDEEDGEEEEEEEDNDEEDDEKQWPKKNIMVEGDTFDDVLEHLHMQGLTSDHPFPGLFSVSKVKIVEDWGDGQGIVSFETDEHYFVAEYQTS</sequence>
<comment type="caution">
    <text evidence="2">The sequence shown here is derived from an EMBL/GenBank/DDBJ whole genome shotgun (WGS) entry which is preliminary data.</text>
</comment>
<accession>A0A9W7EAC1</accession>
<feature type="compositionally biased region" description="Basic and acidic residues" evidence="1">
    <location>
        <begin position="24"/>
        <end position="39"/>
    </location>
</feature>
<keyword evidence="3" id="KW-1185">Reference proteome</keyword>
<organism evidence="2 3">
    <name type="scientific">Triparma retinervis</name>
    <dbReference type="NCBI Taxonomy" id="2557542"/>
    <lineage>
        <taxon>Eukaryota</taxon>
        <taxon>Sar</taxon>
        <taxon>Stramenopiles</taxon>
        <taxon>Ochrophyta</taxon>
        <taxon>Bolidophyceae</taxon>
        <taxon>Parmales</taxon>
        <taxon>Triparmaceae</taxon>
        <taxon>Triparma</taxon>
    </lineage>
</organism>
<dbReference type="AlphaFoldDB" id="A0A9W7EAC1"/>
<protein>
    <submittedName>
        <fullName evidence="2">Uncharacterized protein</fullName>
    </submittedName>
</protein>
<evidence type="ECO:0000256" key="1">
    <source>
        <dbReference type="SAM" id="MobiDB-lite"/>
    </source>
</evidence>
<evidence type="ECO:0000313" key="2">
    <source>
        <dbReference type="EMBL" id="GMH71358.1"/>
    </source>
</evidence>
<reference evidence="2" key="1">
    <citation type="submission" date="2022-07" db="EMBL/GenBank/DDBJ databases">
        <title>Genome analysis of Parmales, a sister group of diatoms, reveals the evolutionary specialization of diatoms from phago-mixotrophs to photoautotrophs.</title>
        <authorList>
            <person name="Ban H."/>
            <person name="Sato S."/>
            <person name="Yoshikawa S."/>
            <person name="Kazumasa Y."/>
            <person name="Nakamura Y."/>
            <person name="Ichinomiya M."/>
            <person name="Saitoh K."/>
            <person name="Sato N."/>
            <person name="Blanc-Mathieu R."/>
            <person name="Endo H."/>
            <person name="Kuwata A."/>
            <person name="Ogata H."/>
        </authorList>
    </citation>
    <scope>NUCLEOTIDE SEQUENCE</scope>
</reference>
<dbReference type="EMBL" id="BRXZ01001443">
    <property type="protein sequence ID" value="GMH71358.1"/>
    <property type="molecule type" value="Genomic_DNA"/>
</dbReference>
<dbReference type="Proteomes" id="UP001165082">
    <property type="component" value="Unassembled WGS sequence"/>
</dbReference>
<gene>
    <name evidence="2" type="ORF">TrRE_jg3915</name>
</gene>
<name>A0A9W7EAC1_9STRA</name>
<feature type="compositionally biased region" description="Acidic residues" evidence="1">
    <location>
        <begin position="40"/>
        <end position="60"/>
    </location>
</feature>
<proteinExistence type="predicted"/>